<dbReference type="InterPro" id="IPR036097">
    <property type="entry name" value="HisK_dim/P_sf"/>
</dbReference>
<evidence type="ECO:0000256" key="4">
    <source>
        <dbReference type="ARBA" id="ARBA00022679"/>
    </source>
</evidence>
<dbReference type="Pfam" id="PF08448">
    <property type="entry name" value="PAS_4"/>
    <property type="match status" value="1"/>
</dbReference>
<evidence type="ECO:0000256" key="2">
    <source>
        <dbReference type="ARBA" id="ARBA00012438"/>
    </source>
</evidence>
<dbReference type="RefSeq" id="WP_073040925.1">
    <property type="nucleotide sequence ID" value="NZ_FQUO01000003.1"/>
</dbReference>
<evidence type="ECO:0000313" key="8">
    <source>
        <dbReference type="EMBL" id="SHE90774.1"/>
    </source>
</evidence>
<dbReference type="InterPro" id="IPR003661">
    <property type="entry name" value="HisK_dim/P_dom"/>
</dbReference>
<dbReference type="InterPro" id="IPR050351">
    <property type="entry name" value="BphY/WalK/GraS-like"/>
</dbReference>
<dbReference type="Pfam" id="PF02518">
    <property type="entry name" value="HATPase_c"/>
    <property type="match status" value="1"/>
</dbReference>
<dbReference type="SUPFAM" id="SSF47384">
    <property type="entry name" value="Homodimeric domain of signal transducing histidine kinase"/>
    <property type="match status" value="1"/>
</dbReference>
<protein>
    <recommendedName>
        <fullName evidence="2">histidine kinase</fullName>
        <ecNumber evidence="2">2.7.13.3</ecNumber>
    </recommendedName>
</protein>
<dbReference type="InterPro" id="IPR013656">
    <property type="entry name" value="PAS_4"/>
</dbReference>
<gene>
    <name evidence="8" type="ORF">SAMN05444008_103311</name>
</gene>
<comment type="catalytic activity">
    <reaction evidence="1">
        <text>ATP + protein L-histidine = ADP + protein N-phospho-L-histidine.</text>
        <dbReference type="EC" id="2.7.13.3"/>
    </reaction>
</comment>
<dbReference type="OrthoDB" id="5522855at2"/>
<accession>A0A1M4XB66</accession>
<dbReference type="STRING" id="1302690.BUE76_05850"/>
<dbReference type="InterPro" id="IPR000014">
    <property type="entry name" value="PAS"/>
</dbReference>
<evidence type="ECO:0000259" key="7">
    <source>
        <dbReference type="PROSITE" id="PS50109"/>
    </source>
</evidence>
<proteinExistence type="predicted"/>
<dbReference type="GO" id="GO:0000156">
    <property type="term" value="F:phosphorelay response regulator activity"/>
    <property type="evidence" value="ECO:0007669"/>
    <property type="project" value="TreeGrafter"/>
</dbReference>
<dbReference type="EMBL" id="FQUO01000003">
    <property type="protein sequence ID" value="SHE90774.1"/>
    <property type="molecule type" value="Genomic_DNA"/>
</dbReference>
<feature type="domain" description="Histidine kinase" evidence="7">
    <location>
        <begin position="660"/>
        <end position="887"/>
    </location>
</feature>
<keyword evidence="5" id="KW-0418">Kinase</keyword>
<evidence type="ECO:0000256" key="5">
    <source>
        <dbReference type="ARBA" id="ARBA00022777"/>
    </source>
</evidence>
<dbReference type="Pfam" id="PF13188">
    <property type="entry name" value="PAS_8"/>
    <property type="match status" value="1"/>
</dbReference>
<dbReference type="SMART" id="SM00387">
    <property type="entry name" value="HATPase_c"/>
    <property type="match status" value="1"/>
</dbReference>
<keyword evidence="4" id="KW-0808">Transferase</keyword>
<dbReference type="EC" id="2.7.13.3" evidence="2"/>
<dbReference type="GO" id="GO:0030295">
    <property type="term" value="F:protein kinase activator activity"/>
    <property type="evidence" value="ECO:0007669"/>
    <property type="project" value="TreeGrafter"/>
</dbReference>
<dbReference type="GO" id="GO:0016020">
    <property type="term" value="C:membrane"/>
    <property type="evidence" value="ECO:0007669"/>
    <property type="project" value="UniProtKB-SubCell"/>
</dbReference>
<keyword evidence="9" id="KW-1185">Reference proteome</keyword>
<keyword evidence="3" id="KW-0597">Phosphoprotein</keyword>
<dbReference type="Gene3D" id="1.10.287.130">
    <property type="match status" value="1"/>
</dbReference>
<dbReference type="Gene3D" id="3.30.565.10">
    <property type="entry name" value="Histidine kinase-like ATPase, C-terminal domain"/>
    <property type="match status" value="1"/>
</dbReference>
<dbReference type="PRINTS" id="PR00344">
    <property type="entry name" value="BCTRLSENSOR"/>
</dbReference>
<dbReference type="AlphaFoldDB" id="A0A1M4XB66"/>
<evidence type="ECO:0000256" key="6">
    <source>
        <dbReference type="ARBA" id="ARBA00023136"/>
    </source>
</evidence>
<evidence type="ECO:0000256" key="1">
    <source>
        <dbReference type="ARBA" id="ARBA00000085"/>
    </source>
</evidence>
<dbReference type="Pfam" id="PF00512">
    <property type="entry name" value="HisKA"/>
    <property type="match status" value="1"/>
</dbReference>
<dbReference type="InterPro" id="IPR005467">
    <property type="entry name" value="His_kinase_dom"/>
</dbReference>
<dbReference type="InterPro" id="IPR004358">
    <property type="entry name" value="Sig_transdc_His_kin-like_C"/>
</dbReference>
<dbReference type="InterPro" id="IPR035965">
    <property type="entry name" value="PAS-like_dom_sf"/>
</dbReference>
<dbReference type="PANTHER" id="PTHR42878:SF15">
    <property type="entry name" value="BACTERIOPHYTOCHROME"/>
    <property type="match status" value="1"/>
</dbReference>
<dbReference type="SMART" id="SM00388">
    <property type="entry name" value="HisKA"/>
    <property type="match status" value="1"/>
</dbReference>
<organism evidence="8 9">
    <name type="scientific">Cnuella takakiae</name>
    <dbReference type="NCBI Taxonomy" id="1302690"/>
    <lineage>
        <taxon>Bacteria</taxon>
        <taxon>Pseudomonadati</taxon>
        <taxon>Bacteroidota</taxon>
        <taxon>Chitinophagia</taxon>
        <taxon>Chitinophagales</taxon>
        <taxon>Chitinophagaceae</taxon>
        <taxon>Cnuella</taxon>
    </lineage>
</organism>
<dbReference type="PANTHER" id="PTHR42878">
    <property type="entry name" value="TWO-COMPONENT HISTIDINE KINASE"/>
    <property type="match status" value="1"/>
</dbReference>
<evidence type="ECO:0000256" key="3">
    <source>
        <dbReference type="ARBA" id="ARBA00022553"/>
    </source>
</evidence>
<dbReference type="PROSITE" id="PS50109">
    <property type="entry name" value="HIS_KIN"/>
    <property type="match status" value="1"/>
</dbReference>
<dbReference type="SUPFAM" id="SSF55785">
    <property type="entry name" value="PYP-like sensor domain (PAS domain)"/>
    <property type="match status" value="4"/>
</dbReference>
<reference evidence="8 9" key="1">
    <citation type="submission" date="2016-11" db="EMBL/GenBank/DDBJ databases">
        <authorList>
            <person name="Jaros S."/>
            <person name="Januszkiewicz K."/>
            <person name="Wedrychowicz H."/>
        </authorList>
    </citation>
    <scope>NUCLEOTIDE SEQUENCE [LARGE SCALE GENOMIC DNA]</scope>
    <source>
        <strain evidence="8 9">DSM 26897</strain>
    </source>
</reference>
<dbReference type="InterPro" id="IPR036890">
    <property type="entry name" value="HATPase_C_sf"/>
</dbReference>
<dbReference type="GO" id="GO:0007234">
    <property type="term" value="P:osmosensory signaling via phosphorelay pathway"/>
    <property type="evidence" value="ECO:0007669"/>
    <property type="project" value="TreeGrafter"/>
</dbReference>
<evidence type="ECO:0000313" key="9">
    <source>
        <dbReference type="Proteomes" id="UP000184368"/>
    </source>
</evidence>
<dbReference type="Proteomes" id="UP000184368">
    <property type="component" value="Unassembled WGS sequence"/>
</dbReference>
<keyword evidence="6" id="KW-0472">Membrane</keyword>
<dbReference type="InterPro" id="IPR003594">
    <property type="entry name" value="HATPase_dom"/>
</dbReference>
<dbReference type="Gene3D" id="3.30.450.20">
    <property type="entry name" value="PAS domain"/>
    <property type="match status" value="4"/>
</dbReference>
<dbReference type="GO" id="GO:0000155">
    <property type="term" value="F:phosphorelay sensor kinase activity"/>
    <property type="evidence" value="ECO:0007669"/>
    <property type="project" value="InterPro"/>
</dbReference>
<name>A0A1M4XB66_9BACT</name>
<dbReference type="SUPFAM" id="SSF55874">
    <property type="entry name" value="ATPase domain of HSP90 chaperone/DNA topoisomerase II/histidine kinase"/>
    <property type="match status" value="1"/>
</dbReference>
<dbReference type="CDD" id="cd00082">
    <property type="entry name" value="HisKA"/>
    <property type="match status" value="1"/>
</dbReference>
<sequence>MTSHEALNPTTLATLLDQLPDAVLWLQVITHPHGHIEDLELLFANQSAQELLGVSKAELPGLHLLRDRLPLEPSGALLQYGAAALAENKTIAAQLQYAGTPCSILVKPYAGGLLCSMRTVPVPTEQAAGDMSQLRSLKWMIDHSPIGMVLYEAQRDDAGAISDFVVKLYNRRSNELVGISEAQRKSYTFRQVLELLGIGHVFQYYVEIVETGALLQVEQFIPASNKWLFISTLKLEDGFLVMHTDISELKRSQQALQDQSNYLNSILNASLNAVVVMEAVQDEEGGIIDFVYRQVNTSFLNFVRKTEAEVLHQRMLSTFPSTASSGIFDVYRDVVETGSSSHVELPYTTPDKEYWLDLRIAPLESNRIVGTFTDITPRKEAFRQMERQKKLLDNILRFSSNGIAVSEIIRDASGKVVDGRTLLANEAASKFTGLPLDIYLSKTATELDPNIIDSEYYKACIHTLDTGQPILTQYFLESAGKWLELSVSRMDQDRLIHIFTDVTSIKEAQLRLEQTAGELEAVFNAAQAGMFTFAPHFDDAGELVDFRFVMVNPSISSYVQRNPEELKGCLGSEWFPGYLTNGVFDMYKTAYLSGQPDRREVHYHVDGHDSYLDLQCVQVGNHLLVSFTDHTPLRKVQAQLEKTVEDLQRMNANLEQFAYTASHDLKEPIRKINFFSERLRERLDGRLSNEEGDLLNRMEKACERMNTLIDDLLEYSRISRGAFQLEKVALDDTLRTVMENLELQIQESGAQVDAAALPELNGHREQLQQLFQNLLENALKYRHPDRKPQLTIRVVQMNGNDAALAGSGANPARQYHLLSFADNGIGFEAADAERIFQVFTRLHGRSEYAGTGVGLSIARKVAENHNGFIWAEGREGAGAVFWVGLPV</sequence>